<organism evidence="3">
    <name type="scientific">Lyophyllum shimeji</name>
    <name type="common">Hon-shimeji</name>
    <name type="synonym">Tricholoma shimeji</name>
    <dbReference type="NCBI Taxonomy" id="47721"/>
    <lineage>
        <taxon>Eukaryota</taxon>
        <taxon>Fungi</taxon>
        <taxon>Dikarya</taxon>
        <taxon>Basidiomycota</taxon>
        <taxon>Agaricomycotina</taxon>
        <taxon>Agaricomycetes</taxon>
        <taxon>Agaricomycetidae</taxon>
        <taxon>Agaricales</taxon>
        <taxon>Tricholomatineae</taxon>
        <taxon>Lyophyllaceae</taxon>
        <taxon>Lyophyllum</taxon>
    </lineage>
</organism>
<evidence type="ECO:0000313" key="3">
    <source>
        <dbReference type="EMBL" id="AWW14113.1"/>
    </source>
</evidence>
<dbReference type="GeneID" id="37541309"/>
<feature type="region of interest" description="Disordered" evidence="1">
    <location>
        <begin position="363"/>
        <end position="404"/>
    </location>
</feature>
<keyword evidence="2" id="KW-1133">Transmembrane helix</keyword>
<keyword evidence="2" id="KW-0812">Transmembrane</keyword>
<feature type="transmembrane region" description="Helical" evidence="2">
    <location>
        <begin position="111"/>
        <end position="131"/>
    </location>
</feature>
<proteinExistence type="predicted"/>
<dbReference type="AlphaFoldDB" id="A0A2Z4HHA4"/>
<feature type="transmembrane region" description="Helical" evidence="2">
    <location>
        <begin position="151"/>
        <end position="169"/>
    </location>
</feature>
<keyword evidence="3" id="KW-0496">Mitochondrion</keyword>
<feature type="transmembrane region" description="Helical" evidence="2">
    <location>
        <begin position="65"/>
        <end position="90"/>
    </location>
</feature>
<protein>
    <submittedName>
        <fullName evidence="3">Uncharacterized protein</fullName>
    </submittedName>
</protein>
<feature type="transmembrane region" description="Helical" evidence="2">
    <location>
        <begin position="181"/>
        <end position="203"/>
    </location>
</feature>
<name>A0A2Z4HHA4_LYOSH</name>
<keyword evidence="2" id="KW-0472">Membrane</keyword>
<evidence type="ECO:0000256" key="2">
    <source>
        <dbReference type="SAM" id="Phobius"/>
    </source>
</evidence>
<sequence length="423" mass="48787">MKISQILKLYYQALSLVNIFTFKNKYFIALYILLAFISFIFNNNIEGATNFFKDLDLNNYSFSNFKLYIILLIMLYLSTCKFNLIIKILSILRSIPFFYKEQQVYRKDLKFIMWIYYNLNFFFILILLIIINNITNNLYSINEDIGIFTNYYTNISSILLTLIFFKYFLAKQFYINNNSNALSIIILNIILTFGPFIFFNLLANSSFLISSELKNKFVSHFTVYCDSIGSNNFQDKIKETDNISSPNISSEDKGKSNSFIDSFKTFKKNITEVLSRKKSKSQIRAEDFYLTSKNESDSSVPTIKQVNYYKPDNIDINKDTTLEASTSYSVPTIKQANDYKPDNIDINKDNTLEASTSSSLPTIKEANDYKPDNIDINKDTTLEASTSSEAPWKNPASPDLIDEYGDEFKGLFTSQSKGKGKAK</sequence>
<feature type="compositionally biased region" description="Basic and acidic residues" evidence="1">
    <location>
        <begin position="365"/>
        <end position="381"/>
    </location>
</feature>
<reference evidence="3" key="1">
    <citation type="journal article" date="2019" name="Int. J. Biol. Macromol.">
        <title>Characterization and comparison of the mitochondrial genomes from two Lyophyllum fungal species and insights into phylogeny of Agaricomycetes.</title>
        <authorList>
            <person name="Li Q."/>
            <person name="Wang Q."/>
            <person name="Jin X."/>
            <person name="Chen Z."/>
            <person name="Xiong C."/>
            <person name="Li P."/>
            <person name="Zhao J."/>
            <person name="Huang W."/>
        </authorList>
    </citation>
    <scope>NUCLEOTIDE SEQUENCE</scope>
</reference>
<dbReference type="EMBL" id="MH447975">
    <property type="protein sequence ID" value="AWW14113.1"/>
    <property type="molecule type" value="Genomic_DNA"/>
</dbReference>
<geneLocation type="mitochondrion" evidence="3"/>
<gene>
    <name evidence="3" type="primary">orf423</name>
</gene>
<dbReference type="RefSeq" id="YP_009504994.1">
    <property type="nucleotide sequence ID" value="NC_038224.1"/>
</dbReference>
<feature type="transmembrane region" description="Helical" evidence="2">
    <location>
        <begin position="26"/>
        <end position="45"/>
    </location>
</feature>
<accession>A0A2Z4HHA4</accession>
<evidence type="ECO:0000256" key="1">
    <source>
        <dbReference type="SAM" id="MobiDB-lite"/>
    </source>
</evidence>